<keyword evidence="2" id="KW-1185">Reference proteome</keyword>
<organism evidence="1 2">
    <name type="scientific">Pararge aegeria aegeria</name>
    <dbReference type="NCBI Taxonomy" id="348720"/>
    <lineage>
        <taxon>Eukaryota</taxon>
        <taxon>Metazoa</taxon>
        <taxon>Ecdysozoa</taxon>
        <taxon>Arthropoda</taxon>
        <taxon>Hexapoda</taxon>
        <taxon>Insecta</taxon>
        <taxon>Pterygota</taxon>
        <taxon>Neoptera</taxon>
        <taxon>Endopterygota</taxon>
        <taxon>Lepidoptera</taxon>
        <taxon>Glossata</taxon>
        <taxon>Ditrysia</taxon>
        <taxon>Papilionoidea</taxon>
        <taxon>Nymphalidae</taxon>
        <taxon>Satyrinae</taxon>
        <taxon>Satyrini</taxon>
        <taxon>Parargina</taxon>
        <taxon>Pararge</taxon>
    </lineage>
</organism>
<sequence>MGRSQLYLREKDINLSSSTALQTLRALAHKWKYYPHHICVIINGEGDCPPVKLGNEDLPPTTCVKYLGFRLDRRLTWKYHIDHKRDELNARFRNLLWLLGRQSALRLNNKLLVYCAMLKPIWLYGIQLWGICSKSNMMRIQRVQNKILRVITDAPWFARNDEIHQYLEMPTVFEEIGKFCKKHKERLAKHPNHLASSL</sequence>
<dbReference type="EMBL" id="CAKXAJ010010087">
    <property type="protein sequence ID" value="CAH2211392.1"/>
    <property type="molecule type" value="Genomic_DNA"/>
</dbReference>
<protein>
    <submittedName>
        <fullName evidence="1">Jg14909 protein</fullName>
    </submittedName>
</protein>
<accession>A0A8S4QP48</accession>
<comment type="caution">
    <text evidence="1">The sequence shown here is derived from an EMBL/GenBank/DDBJ whole genome shotgun (WGS) entry which is preliminary data.</text>
</comment>
<dbReference type="OrthoDB" id="415068at2759"/>
<evidence type="ECO:0000313" key="2">
    <source>
        <dbReference type="Proteomes" id="UP000838756"/>
    </source>
</evidence>
<name>A0A8S4QP48_9NEOP</name>
<dbReference type="AlphaFoldDB" id="A0A8S4QP48"/>
<reference evidence="1" key="1">
    <citation type="submission" date="2022-03" db="EMBL/GenBank/DDBJ databases">
        <authorList>
            <person name="Lindestad O."/>
        </authorList>
    </citation>
    <scope>NUCLEOTIDE SEQUENCE</scope>
</reference>
<gene>
    <name evidence="1" type="primary">jg14909</name>
    <name evidence="1" type="ORF">PAEG_LOCUS3209</name>
</gene>
<proteinExistence type="predicted"/>
<evidence type="ECO:0000313" key="1">
    <source>
        <dbReference type="EMBL" id="CAH2211392.1"/>
    </source>
</evidence>
<dbReference type="Proteomes" id="UP000838756">
    <property type="component" value="Unassembled WGS sequence"/>
</dbReference>